<reference evidence="2 3" key="1">
    <citation type="submission" date="2020-10" db="EMBL/GenBank/DDBJ databases">
        <title>The Coptis chinensis genome and diversification of protoberbering-type alkaloids.</title>
        <authorList>
            <person name="Wang B."/>
            <person name="Shu S."/>
            <person name="Song C."/>
            <person name="Liu Y."/>
        </authorList>
    </citation>
    <scope>NUCLEOTIDE SEQUENCE [LARGE SCALE GENOMIC DNA]</scope>
    <source>
        <strain evidence="2">HL-2020</strain>
        <tissue evidence="2">Leaf</tissue>
    </source>
</reference>
<comment type="caution">
    <text evidence="2">The sequence shown here is derived from an EMBL/GenBank/DDBJ whole genome shotgun (WGS) entry which is preliminary data.</text>
</comment>
<dbReference type="PANTHER" id="PTHR31642">
    <property type="entry name" value="TRICHOTHECENE 3-O-ACETYLTRANSFERASE"/>
    <property type="match status" value="1"/>
</dbReference>
<dbReference type="InterPro" id="IPR023213">
    <property type="entry name" value="CAT-like_dom_sf"/>
</dbReference>
<protein>
    <submittedName>
        <fullName evidence="2">Uncharacterized protein</fullName>
    </submittedName>
</protein>
<organism evidence="2 3">
    <name type="scientific">Coptis chinensis</name>
    <dbReference type="NCBI Taxonomy" id="261450"/>
    <lineage>
        <taxon>Eukaryota</taxon>
        <taxon>Viridiplantae</taxon>
        <taxon>Streptophyta</taxon>
        <taxon>Embryophyta</taxon>
        <taxon>Tracheophyta</taxon>
        <taxon>Spermatophyta</taxon>
        <taxon>Magnoliopsida</taxon>
        <taxon>Ranunculales</taxon>
        <taxon>Ranunculaceae</taxon>
        <taxon>Coptidoideae</taxon>
        <taxon>Coptis</taxon>
    </lineage>
</organism>
<dbReference type="Proteomes" id="UP000631114">
    <property type="component" value="Unassembled WGS sequence"/>
</dbReference>
<accession>A0A835IB14</accession>
<keyword evidence="3" id="KW-1185">Reference proteome</keyword>
<evidence type="ECO:0000256" key="1">
    <source>
        <dbReference type="ARBA" id="ARBA00009861"/>
    </source>
</evidence>
<dbReference type="EMBL" id="JADFTS010000003">
    <property type="protein sequence ID" value="KAF9614745.1"/>
    <property type="molecule type" value="Genomic_DNA"/>
</dbReference>
<evidence type="ECO:0000313" key="2">
    <source>
        <dbReference type="EMBL" id="KAF9614745.1"/>
    </source>
</evidence>
<evidence type="ECO:0000313" key="3">
    <source>
        <dbReference type="Proteomes" id="UP000631114"/>
    </source>
</evidence>
<dbReference type="PANTHER" id="PTHR31642:SF231">
    <property type="entry name" value="BAHD FAMILY ACYLTRANSFERASE, CLADE V"/>
    <property type="match status" value="1"/>
</dbReference>
<dbReference type="AlphaFoldDB" id="A0A835IB14"/>
<gene>
    <name evidence="2" type="ORF">IFM89_020578</name>
</gene>
<proteinExistence type="inferred from homology"/>
<dbReference type="GO" id="GO:0016747">
    <property type="term" value="F:acyltransferase activity, transferring groups other than amino-acyl groups"/>
    <property type="evidence" value="ECO:0007669"/>
    <property type="project" value="TreeGrafter"/>
</dbReference>
<dbReference type="InterPro" id="IPR050317">
    <property type="entry name" value="Plant_Fungal_Acyltransferase"/>
</dbReference>
<dbReference type="Pfam" id="PF02458">
    <property type="entry name" value="Transferase"/>
    <property type="match status" value="1"/>
</dbReference>
<name>A0A835IB14_9MAGN</name>
<sequence length="167" mass="18003">METSIILTDTDIEKGEQLTLVSPKNPTPVERIFLSNIDQTLPFPVATVSFFETPPAKKTSTLDIAERVKKSVSEVLLIPYYFMAGRLNFDIKTTRLELVCNNAGVFFSPSIYTSFHPKAMASPIATSAATISASSADLALNFLMPAPITLPSESHAIVPAAASPEQA</sequence>
<dbReference type="Gene3D" id="3.30.559.10">
    <property type="entry name" value="Chloramphenicol acetyltransferase-like domain"/>
    <property type="match status" value="1"/>
</dbReference>
<comment type="similarity">
    <text evidence="1">Belongs to the plant acyltransferase family.</text>
</comment>
<dbReference type="OrthoDB" id="671439at2759"/>